<keyword evidence="5 9" id="KW-0472">Membrane</keyword>
<evidence type="ECO:0000256" key="1">
    <source>
        <dbReference type="ARBA" id="ARBA00004609"/>
    </source>
</evidence>
<evidence type="ECO:0000256" key="3">
    <source>
        <dbReference type="ARBA" id="ARBA00022622"/>
    </source>
</evidence>
<evidence type="ECO:0000256" key="5">
    <source>
        <dbReference type="ARBA" id="ARBA00023136"/>
    </source>
</evidence>
<dbReference type="InterPro" id="IPR004886">
    <property type="entry name" value="Glucanosyltransferase"/>
</dbReference>
<keyword evidence="9" id="KW-0808">Transferase</keyword>
<comment type="function">
    <text evidence="9">Splits internally a 1,3-beta-glucan molecule and transfers the newly generated reducing end (the donor) to the non-reducing end of another 1,3-beta-glucan molecule (the acceptor) forming a 1,3-beta linkage, resulting in the elongation of 1,3-beta-glucan chains in the cell wall.</text>
</comment>
<dbReference type="SMART" id="SM00768">
    <property type="entry name" value="X8"/>
    <property type="match status" value="1"/>
</dbReference>
<feature type="region of interest" description="Disordered" evidence="10">
    <location>
        <begin position="544"/>
        <end position="594"/>
    </location>
</feature>
<comment type="caution">
    <text evidence="13">The sequence shown here is derived from an EMBL/GenBank/DDBJ whole genome shotgun (WGS) entry which is preliminary data.</text>
</comment>
<keyword evidence="4 9" id="KW-0732">Signal</keyword>
<dbReference type="Proteomes" id="UP000774617">
    <property type="component" value="Unassembled WGS sequence"/>
</dbReference>
<organism evidence="13 14">
    <name type="scientific">Macrophomina phaseolina</name>
    <dbReference type="NCBI Taxonomy" id="35725"/>
    <lineage>
        <taxon>Eukaryota</taxon>
        <taxon>Fungi</taxon>
        <taxon>Dikarya</taxon>
        <taxon>Ascomycota</taxon>
        <taxon>Pezizomycotina</taxon>
        <taxon>Dothideomycetes</taxon>
        <taxon>Dothideomycetes incertae sedis</taxon>
        <taxon>Botryosphaeriales</taxon>
        <taxon>Botryosphaeriaceae</taxon>
        <taxon>Macrophomina</taxon>
    </lineage>
</organism>
<keyword evidence="7" id="KW-0325">Glycoprotein</keyword>
<comment type="similarity">
    <text evidence="2 9">Belongs to the glycosyl hydrolase 72 family.</text>
</comment>
<evidence type="ECO:0000256" key="8">
    <source>
        <dbReference type="ARBA" id="ARBA00023288"/>
    </source>
</evidence>
<dbReference type="SUPFAM" id="SSF51445">
    <property type="entry name" value="(Trans)glycosidases"/>
    <property type="match status" value="1"/>
</dbReference>
<protein>
    <recommendedName>
        <fullName evidence="9">1,3-beta-glucanosyltransferase</fullName>
        <ecNumber evidence="9">2.4.1.-</ecNumber>
    </recommendedName>
</protein>
<dbReference type="Gene3D" id="3.20.20.80">
    <property type="entry name" value="Glycosidases"/>
    <property type="match status" value="1"/>
</dbReference>
<feature type="transmembrane region" description="Helical" evidence="11">
    <location>
        <begin position="516"/>
        <end position="537"/>
    </location>
</feature>
<dbReference type="EMBL" id="JAGTJR010000047">
    <property type="protein sequence ID" value="KAH7029942.1"/>
    <property type="molecule type" value="Genomic_DNA"/>
</dbReference>
<accession>A0ABQ8FVF0</accession>
<feature type="signal peptide" evidence="9">
    <location>
        <begin position="1"/>
        <end position="25"/>
    </location>
</feature>
<dbReference type="EC" id="2.4.1.-" evidence="9"/>
<keyword evidence="6" id="KW-1015">Disulfide bond</keyword>
<dbReference type="PANTHER" id="PTHR31468:SF2">
    <property type="entry name" value="1,3-BETA-GLUCANOSYLTRANSFERASE GAS1"/>
    <property type="match status" value="1"/>
</dbReference>
<evidence type="ECO:0000259" key="12">
    <source>
        <dbReference type="SMART" id="SM00768"/>
    </source>
</evidence>
<dbReference type="InterPro" id="IPR012946">
    <property type="entry name" value="X8"/>
</dbReference>
<gene>
    <name evidence="13" type="ORF">B0J12DRAFT_682691</name>
</gene>
<evidence type="ECO:0000256" key="11">
    <source>
        <dbReference type="SAM" id="Phobius"/>
    </source>
</evidence>
<keyword evidence="3 9" id="KW-0336">GPI-anchor</keyword>
<dbReference type="PANTHER" id="PTHR31468">
    <property type="entry name" value="1,3-BETA-GLUCANOSYLTRANSFERASE GAS1"/>
    <property type="match status" value="1"/>
</dbReference>
<comment type="subcellular location">
    <subcellularLocation>
        <location evidence="1 9">Cell membrane</location>
        <topology evidence="1 9">Lipid-anchor</topology>
        <topology evidence="1 9">GPI-anchor</topology>
    </subcellularLocation>
</comment>
<keyword evidence="14" id="KW-1185">Reference proteome</keyword>
<evidence type="ECO:0000256" key="6">
    <source>
        <dbReference type="ARBA" id="ARBA00023157"/>
    </source>
</evidence>
<keyword evidence="11" id="KW-1133">Transmembrane helix</keyword>
<evidence type="ECO:0000256" key="10">
    <source>
        <dbReference type="SAM" id="MobiDB-lite"/>
    </source>
</evidence>
<evidence type="ECO:0000256" key="7">
    <source>
        <dbReference type="ARBA" id="ARBA00023180"/>
    </source>
</evidence>
<dbReference type="Pfam" id="PF03198">
    <property type="entry name" value="Glyco_hydro_72"/>
    <property type="match status" value="1"/>
</dbReference>
<keyword evidence="11" id="KW-0812">Transmembrane</keyword>
<sequence length="625" mass="67970">MKDNFNCVLVALLMAFVALFVSVLCDSEPIIVKGSYFFYENGTQFSVRGLHYTMSTGTATGPGVSDMLQDGRTCARDIPYFQELGVNLIRVYGIDSTVNHSNCMQQLQDAGIYVLADLSSIDAANYISVEGNPRWDVDFYTSFSDTIDEMSKYTNVLGFVIIQGLNDTTTNLLPQVKAAVRDMKAYILEKSYRKIPIGYLHGHDLYHFADVADYLSCGDGNQRVDFLGFFGPSFYTFYNKTGEQGFQNATRDLEHLNIPIIIYDWGSVTIPNTYPEVRALYDSKNSVVWSGGILYQYIEQVWAYGLVNVNGLLVQALDTFSSASSLLADYTPTLTDAKDYTPTATTTPGCPTLAESGSVTTSLPPTPHRRLCDCMAESLSCVARRGLTNVEASQAYGNLTGSICSTDADLCAGVVSNGTTGEYGTFSNCNKTHIISWIYNQYYLSQNNNSAACDFNGTATMHTPRSLGSDCPVLLAQAGHAGTGSITTTPPAPTGTAVVASTADNYSNSSDSNTKVGIGIGVSLGVVALLICALLVLREVKQKRKQASRQSNEHEARGYQKPELDAIETRREELADTTKSLPLQMSATEPMELGDGSEMRCVSEMPNTQVPVEMPDAQVRGQDAE</sequence>
<reference evidence="13 14" key="1">
    <citation type="journal article" date="2021" name="Nat. Commun.">
        <title>Genetic determinants of endophytism in the Arabidopsis root mycobiome.</title>
        <authorList>
            <person name="Mesny F."/>
            <person name="Miyauchi S."/>
            <person name="Thiergart T."/>
            <person name="Pickel B."/>
            <person name="Atanasova L."/>
            <person name="Karlsson M."/>
            <person name="Huettel B."/>
            <person name="Barry K.W."/>
            <person name="Haridas S."/>
            <person name="Chen C."/>
            <person name="Bauer D."/>
            <person name="Andreopoulos W."/>
            <person name="Pangilinan J."/>
            <person name="LaButti K."/>
            <person name="Riley R."/>
            <person name="Lipzen A."/>
            <person name="Clum A."/>
            <person name="Drula E."/>
            <person name="Henrissat B."/>
            <person name="Kohler A."/>
            <person name="Grigoriev I.V."/>
            <person name="Martin F.M."/>
            <person name="Hacquard S."/>
        </authorList>
    </citation>
    <scope>NUCLEOTIDE SEQUENCE [LARGE SCALE GENOMIC DNA]</scope>
    <source>
        <strain evidence="13 14">MPI-SDFR-AT-0080</strain>
    </source>
</reference>
<evidence type="ECO:0000256" key="9">
    <source>
        <dbReference type="RuleBase" id="RU361209"/>
    </source>
</evidence>
<dbReference type="InterPro" id="IPR017853">
    <property type="entry name" value="GH"/>
</dbReference>
<feature type="compositionally biased region" description="Basic and acidic residues" evidence="10">
    <location>
        <begin position="551"/>
        <end position="576"/>
    </location>
</feature>
<dbReference type="Gene3D" id="1.20.58.1040">
    <property type="match status" value="1"/>
</dbReference>
<evidence type="ECO:0000256" key="4">
    <source>
        <dbReference type="ARBA" id="ARBA00022729"/>
    </source>
</evidence>
<keyword evidence="8 9" id="KW-0449">Lipoprotein</keyword>
<dbReference type="Pfam" id="PF07983">
    <property type="entry name" value="X8"/>
    <property type="match status" value="1"/>
</dbReference>
<feature type="compositionally biased region" description="Polar residues" evidence="10">
    <location>
        <begin position="577"/>
        <end position="587"/>
    </location>
</feature>
<feature type="domain" description="X8" evidence="12">
    <location>
        <begin position="379"/>
        <end position="473"/>
    </location>
</feature>
<evidence type="ECO:0000256" key="2">
    <source>
        <dbReference type="ARBA" id="ARBA00007528"/>
    </source>
</evidence>
<evidence type="ECO:0000313" key="13">
    <source>
        <dbReference type="EMBL" id="KAH7029942.1"/>
    </source>
</evidence>
<name>A0ABQ8FVF0_9PEZI</name>
<evidence type="ECO:0000313" key="14">
    <source>
        <dbReference type="Proteomes" id="UP000774617"/>
    </source>
</evidence>
<feature type="region of interest" description="Disordered" evidence="10">
    <location>
        <begin position="606"/>
        <end position="625"/>
    </location>
</feature>
<proteinExistence type="inferred from homology"/>
<feature type="chain" id="PRO_5044985067" description="1,3-beta-glucanosyltransferase" evidence="9">
    <location>
        <begin position="26"/>
        <end position="625"/>
    </location>
</feature>